<evidence type="ECO:0000256" key="1">
    <source>
        <dbReference type="ARBA" id="ARBA00022612"/>
    </source>
</evidence>
<organism evidence="4 5">
    <name type="scientific">Methylorubrum populi</name>
    <dbReference type="NCBI Taxonomy" id="223967"/>
    <lineage>
        <taxon>Bacteria</taxon>
        <taxon>Pseudomonadati</taxon>
        <taxon>Pseudomonadota</taxon>
        <taxon>Alphaproteobacteria</taxon>
        <taxon>Hyphomicrobiales</taxon>
        <taxon>Methylobacteriaceae</taxon>
        <taxon>Methylorubrum</taxon>
    </lineage>
</organism>
<evidence type="ECO:0008006" key="6">
    <source>
        <dbReference type="Google" id="ProtNLM"/>
    </source>
</evidence>
<evidence type="ECO:0000313" key="4">
    <source>
        <dbReference type="EMBL" id="KAB7783468.1"/>
    </source>
</evidence>
<evidence type="ECO:0000256" key="2">
    <source>
        <dbReference type="ARBA" id="ARBA00023219"/>
    </source>
</evidence>
<feature type="region of interest" description="Disordered" evidence="3">
    <location>
        <begin position="159"/>
        <end position="193"/>
    </location>
</feature>
<dbReference type="Proteomes" id="UP000469949">
    <property type="component" value="Unassembled WGS sequence"/>
</dbReference>
<dbReference type="InterPro" id="IPR005335">
    <property type="entry name" value="Terminase_ssu"/>
</dbReference>
<dbReference type="PANTHER" id="PTHR41328">
    <property type="entry name" value="TERMINASE SMALL SUBUNIT-RELATED"/>
    <property type="match status" value="1"/>
</dbReference>
<dbReference type="Gene3D" id="1.10.10.1400">
    <property type="entry name" value="Terminase, small subunit, N-terminal DNA-binding domain, HTH motif"/>
    <property type="match status" value="1"/>
</dbReference>
<reference evidence="4 5" key="1">
    <citation type="submission" date="2019-10" db="EMBL/GenBank/DDBJ databases">
        <title>Draft Genome Sequence of the Caffeine Degrading Methylotroph Methylorubrum populi PINKEL.</title>
        <authorList>
            <person name="Dawson S.C."/>
            <person name="Zhang X."/>
            <person name="Wright M.E."/>
            <person name="Sharma G."/>
            <person name="Langner J.T."/>
            <person name="Ditty J.L."/>
            <person name="Subuyuj G.A."/>
        </authorList>
    </citation>
    <scope>NUCLEOTIDE SEQUENCE [LARGE SCALE GENOMIC DNA]</scope>
    <source>
        <strain evidence="4 5">Pinkel</strain>
    </source>
</reference>
<proteinExistence type="predicted"/>
<sequence length="193" mass="20862">MTDLTDKQARFVREYLVDLNAKQAAIRAGYSPRSAEVEGSRLLRHPKVSVAIARERREVSKRTGITPESVVTELAKLGFSDIRKAITWRSNVTETGEEDEDGVPATRVTNEVTLRNSDDIDDATAAAITEISQTKDGALKVKLADKRAALVDIGRHLGMFRTGSAPSDESGEGQAKPPAGKSSGDEGWDGLLQ</sequence>
<keyword evidence="2" id="KW-0231">Viral genome packaging</keyword>
<dbReference type="EMBL" id="WEKV01000016">
    <property type="protein sequence ID" value="KAB7783468.1"/>
    <property type="molecule type" value="Genomic_DNA"/>
</dbReference>
<dbReference type="AlphaFoldDB" id="A0A833J2M0"/>
<dbReference type="PANTHER" id="PTHR41328:SF2">
    <property type="entry name" value="TERMINASE SMALL SUBUNIT"/>
    <property type="match status" value="1"/>
</dbReference>
<dbReference type="InterPro" id="IPR038713">
    <property type="entry name" value="Terminase_Gp1_N_sf"/>
</dbReference>
<name>A0A833J2M0_9HYPH</name>
<evidence type="ECO:0000313" key="5">
    <source>
        <dbReference type="Proteomes" id="UP000469949"/>
    </source>
</evidence>
<accession>A0A833J2M0</accession>
<gene>
    <name evidence="4" type="ORF">F8B43_4030</name>
</gene>
<protein>
    <recommendedName>
        <fullName evidence="6">Terminase small subunit</fullName>
    </recommendedName>
</protein>
<dbReference type="RefSeq" id="WP_152278141.1">
    <property type="nucleotide sequence ID" value="NZ_WEKV01000016.1"/>
</dbReference>
<comment type="caution">
    <text evidence="4">The sequence shown here is derived from an EMBL/GenBank/DDBJ whole genome shotgun (WGS) entry which is preliminary data.</text>
</comment>
<keyword evidence="1" id="KW-1188">Viral release from host cell</keyword>
<dbReference type="Pfam" id="PF03592">
    <property type="entry name" value="Terminase_2"/>
    <property type="match status" value="1"/>
</dbReference>
<dbReference type="InterPro" id="IPR052404">
    <property type="entry name" value="SPP1-like_terminase"/>
</dbReference>
<dbReference type="GO" id="GO:0051276">
    <property type="term" value="P:chromosome organization"/>
    <property type="evidence" value="ECO:0007669"/>
    <property type="project" value="InterPro"/>
</dbReference>
<evidence type="ECO:0000256" key="3">
    <source>
        <dbReference type="SAM" id="MobiDB-lite"/>
    </source>
</evidence>